<keyword evidence="2" id="KW-0732">Signal</keyword>
<reference evidence="3 4" key="1">
    <citation type="journal article" date="2014" name="Nat. Commun.">
        <title>Klebsormidium flaccidum genome reveals primary factors for plant terrestrial adaptation.</title>
        <authorList>
            <person name="Hori K."/>
            <person name="Maruyama F."/>
            <person name="Fujisawa T."/>
            <person name="Togashi T."/>
            <person name="Yamamoto N."/>
            <person name="Seo M."/>
            <person name="Sato S."/>
            <person name="Yamada T."/>
            <person name="Mori H."/>
            <person name="Tajima N."/>
            <person name="Moriyama T."/>
            <person name="Ikeuchi M."/>
            <person name="Watanabe M."/>
            <person name="Wada H."/>
            <person name="Kobayashi K."/>
            <person name="Saito M."/>
            <person name="Masuda T."/>
            <person name="Sasaki-Sekimoto Y."/>
            <person name="Mashiguchi K."/>
            <person name="Awai K."/>
            <person name="Shimojima M."/>
            <person name="Masuda S."/>
            <person name="Iwai M."/>
            <person name="Nobusawa T."/>
            <person name="Narise T."/>
            <person name="Kondo S."/>
            <person name="Saito H."/>
            <person name="Sato R."/>
            <person name="Murakawa M."/>
            <person name="Ihara Y."/>
            <person name="Oshima-Yamada Y."/>
            <person name="Ohtaka K."/>
            <person name="Satoh M."/>
            <person name="Sonobe K."/>
            <person name="Ishii M."/>
            <person name="Ohtani R."/>
            <person name="Kanamori-Sato M."/>
            <person name="Honoki R."/>
            <person name="Miyazaki D."/>
            <person name="Mochizuki H."/>
            <person name="Umetsu J."/>
            <person name="Higashi K."/>
            <person name="Shibata D."/>
            <person name="Kamiya Y."/>
            <person name="Sato N."/>
            <person name="Nakamura Y."/>
            <person name="Tabata S."/>
            <person name="Ida S."/>
            <person name="Kurokawa K."/>
            <person name="Ohta H."/>
        </authorList>
    </citation>
    <scope>NUCLEOTIDE SEQUENCE [LARGE SCALE GENOMIC DNA]</scope>
    <source>
        <strain evidence="3 4">NIES-2285</strain>
    </source>
</reference>
<feature type="compositionally biased region" description="Pro residues" evidence="1">
    <location>
        <begin position="343"/>
        <end position="355"/>
    </location>
</feature>
<feature type="signal peptide" evidence="2">
    <location>
        <begin position="1"/>
        <end position="25"/>
    </location>
</feature>
<evidence type="ECO:0000313" key="4">
    <source>
        <dbReference type="Proteomes" id="UP000054558"/>
    </source>
</evidence>
<keyword evidence="4" id="KW-1185">Reference proteome</keyword>
<feature type="chain" id="PRO_5012192035" evidence="2">
    <location>
        <begin position="26"/>
        <end position="364"/>
    </location>
</feature>
<dbReference type="AlphaFoldDB" id="A0A1Y1HIC6"/>
<evidence type="ECO:0000313" key="3">
    <source>
        <dbReference type="EMBL" id="GAQ78235.1"/>
    </source>
</evidence>
<protein>
    <submittedName>
        <fullName evidence="3">Uncharacterized protein</fullName>
    </submittedName>
</protein>
<gene>
    <name evidence="3" type="ORF">KFL_000100020</name>
</gene>
<dbReference type="Proteomes" id="UP000054558">
    <property type="component" value="Unassembled WGS sequence"/>
</dbReference>
<name>A0A1Y1HIC6_KLENI</name>
<proteinExistence type="predicted"/>
<evidence type="ECO:0000256" key="1">
    <source>
        <dbReference type="SAM" id="MobiDB-lite"/>
    </source>
</evidence>
<evidence type="ECO:0000256" key="2">
    <source>
        <dbReference type="SAM" id="SignalP"/>
    </source>
</evidence>
<dbReference type="EMBL" id="DF236959">
    <property type="protein sequence ID" value="GAQ78235.1"/>
    <property type="molecule type" value="Genomic_DNA"/>
</dbReference>
<sequence>MAVNSSLLGFLGLLCIVLQIAEVLATPLGKDSGSVVPVTELQFRGETTAVAHRKLMQTLSPTQTLGTSFASLCAPIDQFKNPLTRVYCSYNVSIGGAPFMSLTVCTYNATGALLVAGLVTVPPATSIRGFTEILPTEPVSCPGSTFPNSCPASLQPNFADASAFYQQNICVYAVAASNTTTPLCAYDATGASTGINGRNCPSRIGGPPTPVASICAANDNSTPSKPLTRVYCLFNVNTNVTISGVPATPLTVCTYYATGALLPFPPATVLGVSTCPGSTAPNTCPASVQQTASANARAFFQQTICLYGNIASGTSSFCFYNATSAPIAGNAANCPKTIGGPSTPAPTPALTPAPTPLTSESHFK</sequence>
<feature type="region of interest" description="Disordered" evidence="1">
    <location>
        <begin position="340"/>
        <end position="364"/>
    </location>
</feature>
<organism evidence="3 4">
    <name type="scientific">Klebsormidium nitens</name>
    <name type="common">Green alga</name>
    <name type="synonym">Ulothrix nitens</name>
    <dbReference type="NCBI Taxonomy" id="105231"/>
    <lineage>
        <taxon>Eukaryota</taxon>
        <taxon>Viridiplantae</taxon>
        <taxon>Streptophyta</taxon>
        <taxon>Klebsormidiophyceae</taxon>
        <taxon>Klebsormidiales</taxon>
        <taxon>Klebsormidiaceae</taxon>
        <taxon>Klebsormidium</taxon>
    </lineage>
</organism>
<accession>A0A1Y1HIC6</accession>